<name>A0A0H2MJW5_9PROT</name>
<reference evidence="5 6" key="1">
    <citation type="submission" date="2015-03" db="EMBL/GenBank/DDBJ databases">
        <title>Genome Sequence of Kiloniella spongiae MEBiC09566, isolated from a marine sponge.</title>
        <authorList>
            <person name="Shao Z."/>
            <person name="Wang L."/>
            <person name="Li X."/>
        </authorList>
    </citation>
    <scope>NUCLEOTIDE SEQUENCE [LARGE SCALE GENOMIC DNA]</scope>
    <source>
        <strain evidence="5 6">MEBiC09566</strain>
    </source>
</reference>
<dbReference type="EMBL" id="LAQL01000006">
    <property type="protein sequence ID" value="KLN61032.1"/>
    <property type="molecule type" value="Genomic_DNA"/>
</dbReference>
<keyword evidence="6" id="KW-1185">Reference proteome</keyword>
<dbReference type="GO" id="GO:0043565">
    <property type="term" value="F:sequence-specific DNA binding"/>
    <property type="evidence" value="ECO:0007669"/>
    <property type="project" value="InterPro"/>
</dbReference>
<dbReference type="InterPro" id="IPR029062">
    <property type="entry name" value="Class_I_gatase-like"/>
</dbReference>
<dbReference type="Pfam" id="PF01965">
    <property type="entry name" value="DJ-1_PfpI"/>
    <property type="match status" value="1"/>
</dbReference>
<dbReference type="PANTHER" id="PTHR43130">
    <property type="entry name" value="ARAC-FAMILY TRANSCRIPTIONAL REGULATOR"/>
    <property type="match status" value="1"/>
</dbReference>
<dbReference type="STRING" id="1489064.WH96_10060"/>
<keyword evidence="3" id="KW-0804">Transcription</keyword>
<dbReference type="SUPFAM" id="SSF52317">
    <property type="entry name" value="Class I glutamine amidotransferase-like"/>
    <property type="match status" value="1"/>
</dbReference>
<proteinExistence type="predicted"/>
<evidence type="ECO:0000313" key="6">
    <source>
        <dbReference type="Proteomes" id="UP000035444"/>
    </source>
</evidence>
<dbReference type="InterPro" id="IPR018062">
    <property type="entry name" value="HTH_AraC-typ_CS"/>
</dbReference>
<gene>
    <name evidence="5" type="primary">ftrA</name>
    <name evidence="5" type="ORF">WH96_10060</name>
</gene>
<dbReference type="PANTHER" id="PTHR43130:SF3">
    <property type="entry name" value="HTH-TYPE TRANSCRIPTIONAL REGULATOR RV1931C"/>
    <property type="match status" value="1"/>
</dbReference>
<dbReference type="PROSITE" id="PS01124">
    <property type="entry name" value="HTH_ARAC_FAMILY_2"/>
    <property type="match status" value="1"/>
</dbReference>
<evidence type="ECO:0000313" key="5">
    <source>
        <dbReference type="EMBL" id="KLN61032.1"/>
    </source>
</evidence>
<dbReference type="AlphaFoldDB" id="A0A0H2MJW5"/>
<protein>
    <submittedName>
        <fullName evidence="5">Transcriptional regulator</fullName>
    </submittedName>
</protein>
<comment type="caution">
    <text evidence="5">The sequence shown here is derived from an EMBL/GenBank/DDBJ whole genome shotgun (WGS) entry which is preliminary data.</text>
</comment>
<dbReference type="Pfam" id="PF12833">
    <property type="entry name" value="HTH_18"/>
    <property type="match status" value="1"/>
</dbReference>
<organism evidence="5 6">
    <name type="scientific">Kiloniella spongiae</name>
    <dbReference type="NCBI Taxonomy" id="1489064"/>
    <lineage>
        <taxon>Bacteria</taxon>
        <taxon>Pseudomonadati</taxon>
        <taxon>Pseudomonadota</taxon>
        <taxon>Alphaproteobacteria</taxon>
        <taxon>Rhodospirillales</taxon>
        <taxon>Kiloniellaceae</taxon>
        <taxon>Kiloniella</taxon>
    </lineage>
</organism>
<keyword evidence="2" id="KW-0238">DNA-binding</keyword>
<dbReference type="CDD" id="cd03137">
    <property type="entry name" value="GATase1_AraC_1"/>
    <property type="match status" value="1"/>
</dbReference>
<dbReference type="InterPro" id="IPR052158">
    <property type="entry name" value="INH-QAR"/>
</dbReference>
<evidence type="ECO:0000256" key="1">
    <source>
        <dbReference type="ARBA" id="ARBA00023015"/>
    </source>
</evidence>
<dbReference type="Gene3D" id="3.40.50.880">
    <property type="match status" value="1"/>
</dbReference>
<evidence type="ECO:0000256" key="3">
    <source>
        <dbReference type="ARBA" id="ARBA00023163"/>
    </source>
</evidence>
<dbReference type="SMART" id="SM00342">
    <property type="entry name" value="HTH_ARAC"/>
    <property type="match status" value="1"/>
</dbReference>
<evidence type="ECO:0000256" key="2">
    <source>
        <dbReference type="ARBA" id="ARBA00023125"/>
    </source>
</evidence>
<dbReference type="Proteomes" id="UP000035444">
    <property type="component" value="Unassembled WGS sequence"/>
</dbReference>
<keyword evidence="1" id="KW-0805">Transcription regulation</keyword>
<dbReference type="GO" id="GO:0003700">
    <property type="term" value="F:DNA-binding transcription factor activity"/>
    <property type="evidence" value="ECO:0007669"/>
    <property type="project" value="InterPro"/>
</dbReference>
<dbReference type="NCBIfam" id="NF006902">
    <property type="entry name" value="PRK09393.1"/>
    <property type="match status" value="1"/>
</dbReference>
<dbReference type="InterPro" id="IPR002818">
    <property type="entry name" value="DJ-1/PfpI"/>
</dbReference>
<evidence type="ECO:0000259" key="4">
    <source>
        <dbReference type="PROSITE" id="PS01124"/>
    </source>
</evidence>
<dbReference type="InterPro" id="IPR018060">
    <property type="entry name" value="HTH_AraC"/>
</dbReference>
<feature type="domain" description="HTH araC/xylS-type" evidence="4">
    <location>
        <begin position="228"/>
        <end position="326"/>
    </location>
</feature>
<dbReference type="PATRIC" id="fig|1489064.4.peg.3307"/>
<sequence length="330" mass="37009">MPEVSEHTPQDTAVKKQNHLVAAVVYDGLCTFEYGMVVEAFGLDRPEFDHWYDFTTCSADSGPCRAIGGLQVTAEKGLEVLEKADTIVVPGWRSVHERPPEALLEAIWAAYYRGARIVSICSGVFVLAAAGILRNQKVTTHWRYADLLAETYPDLHVDPNVLFIDEGRIMTSAGSAAGLDLCLNIIRNDFGPAVANKVAKRLVLPAQRDGGQAQFIDRPQVRRELAMDDLLAWIRKHLHTPLRVEELAKRAHMSLRTFIRRFKEATGLPPAKWMIQERLALACTCLEETAMSVEEIASHCGFGLADTLRHHFRDQMGISPTRYRQNYQII</sequence>
<dbReference type="InterPro" id="IPR009057">
    <property type="entry name" value="Homeodomain-like_sf"/>
</dbReference>
<dbReference type="PROSITE" id="PS00041">
    <property type="entry name" value="HTH_ARAC_FAMILY_1"/>
    <property type="match status" value="1"/>
</dbReference>
<accession>A0A0H2MJW5</accession>
<dbReference type="SUPFAM" id="SSF46689">
    <property type="entry name" value="Homeodomain-like"/>
    <property type="match status" value="2"/>
</dbReference>
<dbReference type="Gene3D" id="1.10.10.60">
    <property type="entry name" value="Homeodomain-like"/>
    <property type="match status" value="1"/>
</dbReference>